<evidence type="ECO:0000256" key="1">
    <source>
        <dbReference type="ARBA" id="ARBA00022679"/>
    </source>
</evidence>
<feature type="region of interest" description="Disordered" evidence="4">
    <location>
        <begin position="237"/>
        <end position="258"/>
    </location>
</feature>
<gene>
    <name evidence="6" type="ORF">OAory_01039980</name>
</gene>
<dbReference type="SUPFAM" id="SSF52821">
    <property type="entry name" value="Rhodanese/Cell cycle control phosphatase"/>
    <property type="match status" value="2"/>
</dbReference>
<feature type="region of interest" description="Disordered" evidence="4">
    <location>
        <begin position="723"/>
        <end position="752"/>
    </location>
</feature>
<dbReference type="PANTHER" id="PTHR11364:SF27">
    <property type="entry name" value="SULFURTRANSFERASE"/>
    <property type="match status" value="1"/>
</dbReference>
<evidence type="ECO:0000256" key="4">
    <source>
        <dbReference type="SAM" id="MobiDB-lite"/>
    </source>
</evidence>
<dbReference type="Pfam" id="PF02755">
    <property type="entry name" value="RPEL"/>
    <property type="match status" value="2"/>
</dbReference>
<protein>
    <submittedName>
        <fullName evidence="6">RPEL repeat</fullName>
    </submittedName>
</protein>
<feature type="region of interest" description="Disordered" evidence="4">
    <location>
        <begin position="447"/>
        <end position="479"/>
    </location>
</feature>
<dbReference type="InterPro" id="IPR045078">
    <property type="entry name" value="TST/MPST-like"/>
</dbReference>
<dbReference type="Gene3D" id="6.10.150.10">
    <property type="match status" value="1"/>
</dbReference>
<dbReference type="FunFam" id="3.40.250.10:FF:000033">
    <property type="entry name" value="Thiosulfate sulfurtransferase TUM1"/>
    <property type="match status" value="1"/>
</dbReference>
<keyword evidence="2" id="KW-0677">Repeat</keyword>
<feature type="repeat" description="RPEL" evidence="3">
    <location>
        <begin position="851"/>
        <end position="876"/>
    </location>
</feature>
<name>A0A1S9DEI0_ASPOZ</name>
<dbReference type="CDD" id="cd01448">
    <property type="entry name" value="TST_Repeat_1"/>
    <property type="match status" value="1"/>
</dbReference>
<evidence type="ECO:0000313" key="6">
    <source>
        <dbReference type="EMBL" id="OOO07498.1"/>
    </source>
</evidence>
<accession>A0A1S9DEI0</accession>
<feature type="repeat" description="RPEL" evidence="3">
    <location>
        <begin position="895"/>
        <end position="920"/>
    </location>
</feature>
<reference evidence="6 7" key="1">
    <citation type="submission" date="2016-10" db="EMBL/GenBank/DDBJ databases">
        <title>Genome sequencing of Aspergillus oryzae BCC7051.</title>
        <authorList>
            <person name="Thammarongtham C."/>
            <person name="Vorapreeda T."/>
            <person name="Nookaew I."/>
            <person name="Srisuk T."/>
            <person name="Land M."/>
            <person name="Jeennor S."/>
            <person name="Laoteng K."/>
        </authorList>
    </citation>
    <scope>NUCLEOTIDE SEQUENCE [LARGE SCALE GENOMIC DNA]</scope>
    <source>
        <strain evidence="6 7">BCC7051</strain>
    </source>
</reference>
<dbReference type="eggNOG" id="ENOG502S5VM">
    <property type="taxonomic scope" value="Eukaryota"/>
</dbReference>
<dbReference type="SMART" id="SM00707">
    <property type="entry name" value="RPEL"/>
    <property type="match status" value="3"/>
</dbReference>
<dbReference type="GO" id="GO:0004792">
    <property type="term" value="F:thiosulfate-cyanide sulfurtransferase activity"/>
    <property type="evidence" value="ECO:0007669"/>
    <property type="project" value="TreeGrafter"/>
</dbReference>
<dbReference type="Gene3D" id="6.10.140.2040">
    <property type="match status" value="1"/>
</dbReference>
<feature type="compositionally biased region" description="Low complexity" evidence="4">
    <location>
        <begin position="726"/>
        <end position="737"/>
    </location>
</feature>
<dbReference type="VEuPathDB" id="FungiDB:AO090010000211"/>
<dbReference type="Proteomes" id="UP000190312">
    <property type="component" value="Unassembled WGS sequence"/>
</dbReference>
<dbReference type="VEuPathDB" id="FungiDB:AO090010000210"/>
<keyword evidence="1" id="KW-0808">Transferase</keyword>
<dbReference type="SMART" id="SM00450">
    <property type="entry name" value="RHOD"/>
    <property type="match status" value="2"/>
</dbReference>
<feature type="repeat" description="RPEL" evidence="3">
    <location>
        <begin position="939"/>
        <end position="964"/>
    </location>
</feature>
<evidence type="ECO:0000256" key="2">
    <source>
        <dbReference type="ARBA" id="ARBA00022737"/>
    </source>
</evidence>
<feature type="region of interest" description="Disordered" evidence="4">
    <location>
        <begin position="657"/>
        <end position="703"/>
    </location>
</feature>
<feature type="region of interest" description="Disordered" evidence="4">
    <location>
        <begin position="498"/>
        <end position="553"/>
    </location>
</feature>
<dbReference type="PROSITE" id="PS51073">
    <property type="entry name" value="RPEL"/>
    <property type="match status" value="3"/>
</dbReference>
<dbReference type="AlphaFoldDB" id="A0A1S9DEI0"/>
<dbReference type="Gene3D" id="3.40.50.1010">
    <property type="entry name" value="5'-nuclease"/>
    <property type="match status" value="1"/>
</dbReference>
<dbReference type="EMBL" id="MKZY01000006">
    <property type="protein sequence ID" value="OOO07498.1"/>
    <property type="molecule type" value="Genomic_DNA"/>
</dbReference>
<feature type="compositionally biased region" description="Low complexity" evidence="4">
    <location>
        <begin position="506"/>
        <end position="521"/>
    </location>
</feature>
<dbReference type="CDD" id="cd01449">
    <property type="entry name" value="TST_Repeat_2"/>
    <property type="match status" value="1"/>
</dbReference>
<dbReference type="InterPro" id="IPR036873">
    <property type="entry name" value="Rhodanese-like_dom_sf"/>
</dbReference>
<evidence type="ECO:0000259" key="5">
    <source>
        <dbReference type="PROSITE" id="PS50206"/>
    </source>
</evidence>
<dbReference type="FunFam" id="3.40.250.10:FF:000001">
    <property type="entry name" value="Sulfurtransferase"/>
    <property type="match status" value="1"/>
</dbReference>
<dbReference type="Pfam" id="PF00581">
    <property type="entry name" value="Rhodanese"/>
    <property type="match status" value="1"/>
</dbReference>
<dbReference type="PROSITE" id="PS50206">
    <property type="entry name" value="RHODANESE_3"/>
    <property type="match status" value="2"/>
</dbReference>
<evidence type="ECO:0000313" key="7">
    <source>
        <dbReference type="Proteomes" id="UP000190312"/>
    </source>
</evidence>
<evidence type="ECO:0000256" key="3">
    <source>
        <dbReference type="PROSITE-ProRule" id="PRU00401"/>
    </source>
</evidence>
<feature type="compositionally biased region" description="Basic residues" evidence="4">
    <location>
        <begin position="538"/>
        <end position="549"/>
    </location>
</feature>
<dbReference type="PANTHER" id="PTHR11364">
    <property type="entry name" value="THIOSULFATE SULFERTANSFERASE"/>
    <property type="match status" value="1"/>
</dbReference>
<dbReference type="Gene3D" id="3.40.250.10">
    <property type="entry name" value="Rhodanese-like domain"/>
    <property type="match status" value="2"/>
</dbReference>
<feature type="domain" description="Rhodanese" evidence="5">
    <location>
        <begin position="220"/>
        <end position="334"/>
    </location>
</feature>
<feature type="domain" description="Rhodanese" evidence="5">
    <location>
        <begin position="88"/>
        <end position="182"/>
    </location>
</feature>
<dbReference type="GO" id="GO:0005739">
    <property type="term" value="C:mitochondrion"/>
    <property type="evidence" value="ECO:0007669"/>
    <property type="project" value="TreeGrafter"/>
</dbReference>
<sequence>MAFAALRHSIPSPTRLLRPTMSTPSQARLQSQCRQVSFSSYLISPKELSEALKKNPATKISTAPRVVPLCAAWFMPNDPEGRKGIDIFWKHRIPQARFFDLDAIKDAESPYPHMLPTAETFADAMSELGIRRDDEVVVYDTEELGIFSAPRVGWTLRVFGHPRVHLLNNYRLWVREGYPTETGEPQQVERTSYPVPNYDSKLVIPYLELKEIAKEHRKEGAKEVEILDARSYGRWAGTDPEPRPGLSSGHIPGSKSLPFQELLDPETKTFRSKSELCKIFEEKEIDDSKSIISSCGTGVTATIIETALGEAEYGDPNLRRVYDGSWTFTYALCLLSAAEAMSTGRKVFHCAVDETALTTNISEIKKWTTNGAITLVVPLYTLERLHALKRAGSQVAINAREAVRFLDRVTSGKDSTPADRVALQGPMEQYENWSDAEKFFLPEFEEEPEATNGTGAGETPLEKKGPTGRDNKKNGAPDDLSQMLLNKLNFKKDSDAASINSAGTHSAPASPPSSRSSRTSPECANSHVVENGNGTSNRKVKQTNGHKRSASGSTIPTVPLVLRPLLSALLWRLHSGPDASNAAKSCILITNDRSTQIWAQKFGIGVKNIHQLRTSIQYEEREYKNRCKYVEKTQTQTAEPKSLLSYDDESDEDELVFVPRGRGKGSSRGASRGGSNRKPAASKNTAPPVESTMEIPTQPIDPNSFSRSLPTTANKQQPTIDLSTQSGAARGMAGASRNYNSGRRGAPRGPTRETTVVVIRSRNHLPFPDCLLVDVSSDCDLMDEANGSYMDCTDMKDEYESDTALIRSIQPFSCETDDQALGQVLGRKQAMTMINTVDETSLAASPTERRNSLEKHLLNRPDPQDLKERHILLDTNVAPSIQAARQELDRQRTTDSLKKHLEHRPDREELVERNILPHTNAAPALQAHARELEKHMLADHLDQKIQNRPQPEDLMAQGILTEDEDPRQPTI</sequence>
<proteinExistence type="predicted"/>
<dbReference type="OrthoDB" id="270167at2759"/>
<comment type="caution">
    <text evidence="6">The sequence shown here is derived from an EMBL/GenBank/DDBJ whole genome shotgun (WGS) entry which is preliminary data.</text>
</comment>
<dbReference type="InterPro" id="IPR001763">
    <property type="entry name" value="Rhodanese-like_dom"/>
</dbReference>
<dbReference type="VEuPathDB" id="FungiDB:AO090010000212"/>
<feature type="compositionally biased region" description="Basic and acidic residues" evidence="4">
    <location>
        <begin position="460"/>
        <end position="476"/>
    </location>
</feature>
<organism evidence="6 7">
    <name type="scientific">Aspergillus oryzae</name>
    <name type="common">Yellow koji mold</name>
    <dbReference type="NCBI Taxonomy" id="5062"/>
    <lineage>
        <taxon>Eukaryota</taxon>
        <taxon>Fungi</taxon>
        <taxon>Dikarya</taxon>
        <taxon>Ascomycota</taxon>
        <taxon>Pezizomycotina</taxon>
        <taxon>Eurotiomycetes</taxon>
        <taxon>Eurotiomycetidae</taxon>
        <taxon>Eurotiales</taxon>
        <taxon>Aspergillaceae</taxon>
        <taxon>Aspergillus</taxon>
        <taxon>Aspergillus subgen. Circumdati</taxon>
    </lineage>
</organism>
<dbReference type="InterPro" id="IPR004018">
    <property type="entry name" value="RPEL_repeat"/>
</dbReference>